<feature type="compositionally biased region" description="Polar residues" evidence="1">
    <location>
        <begin position="65"/>
        <end position="81"/>
    </location>
</feature>
<name>A0A2P2P2T2_RHIMU</name>
<dbReference type="AlphaFoldDB" id="A0A2P2P2T2"/>
<proteinExistence type="predicted"/>
<protein>
    <submittedName>
        <fullName evidence="2">Uncharacterized protein MANES_15G023400</fullName>
    </submittedName>
</protein>
<sequence length="81" mass="9216">MPGNPYHAQQQQNLAAAMMNQQRAMGNERFQPMMYARPPAAVNYMPQYPYPYGPYPHPQPHGSEPYSSFFSDENASSCNVM</sequence>
<organism evidence="2">
    <name type="scientific">Rhizophora mucronata</name>
    <name type="common">Asiatic mangrove</name>
    <dbReference type="NCBI Taxonomy" id="61149"/>
    <lineage>
        <taxon>Eukaryota</taxon>
        <taxon>Viridiplantae</taxon>
        <taxon>Streptophyta</taxon>
        <taxon>Embryophyta</taxon>
        <taxon>Tracheophyta</taxon>
        <taxon>Spermatophyta</taxon>
        <taxon>Magnoliopsida</taxon>
        <taxon>eudicotyledons</taxon>
        <taxon>Gunneridae</taxon>
        <taxon>Pentapetalae</taxon>
        <taxon>rosids</taxon>
        <taxon>fabids</taxon>
        <taxon>Malpighiales</taxon>
        <taxon>Rhizophoraceae</taxon>
        <taxon>Rhizophora</taxon>
    </lineage>
</organism>
<feature type="region of interest" description="Disordered" evidence="1">
    <location>
        <begin position="54"/>
        <end position="81"/>
    </location>
</feature>
<reference evidence="2" key="1">
    <citation type="submission" date="2018-02" db="EMBL/GenBank/DDBJ databases">
        <title>Rhizophora mucronata_Transcriptome.</title>
        <authorList>
            <person name="Meera S.P."/>
            <person name="Sreeshan A."/>
            <person name="Augustine A."/>
        </authorList>
    </citation>
    <scope>NUCLEOTIDE SEQUENCE</scope>
    <source>
        <tissue evidence="2">Leaf</tissue>
    </source>
</reference>
<dbReference type="EMBL" id="GGEC01068581">
    <property type="protein sequence ID" value="MBX49065.1"/>
    <property type="molecule type" value="Transcribed_RNA"/>
</dbReference>
<evidence type="ECO:0000256" key="1">
    <source>
        <dbReference type="SAM" id="MobiDB-lite"/>
    </source>
</evidence>
<evidence type="ECO:0000313" key="2">
    <source>
        <dbReference type="EMBL" id="MBX49065.1"/>
    </source>
</evidence>
<accession>A0A2P2P2T2</accession>